<dbReference type="GO" id="GO:0004034">
    <property type="term" value="F:aldose 1-epimerase activity"/>
    <property type="evidence" value="ECO:0007669"/>
    <property type="project" value="UniProtKB-EC"/>
</dbReference>
<dbReference type="PANTHER" id="PTHR10091:SF0">
    <property type="entry name" value="GALACTOSE MUTAROTASE"/>
    <property type="match status" value="1"/>
</dbReference>
<sequence>MGEQFELSGTIDGHRQHAVVTQVGAALRRLVVDGMELVQDYPQDMAAPSAAGVVLVPWPNRVAGGTWSHDGVEEQLVITEPERNNANHGLLRHSSYRQAGRTGSSVTLAAEISPAPGYPFELATSVHYELVADGLQVTHRLENLGTSKAPVAVGAHPYLRVGDTPVGELTLLIDAARHLEVDGAMIPVGRPLPVDGTDLDYRHGKKLGDVALDNAWTDLTRGGDGGSLHHLEAPDGNRVELHMDGNYGFIQAYTTQTFQGPEGPVHAVALEPMTAAANAFNNGRGLRWLAPGEAWESSWGIRHVAAGDSR</sequence>
<dbReference type="Pfam" id="PF01263">
    <property type="entry name" value="Aldose_epim"/>
    <property type="match status" value="1"/>
</dbReference>
<dbReference type="CDD" id="cd09022">
    <property type="entry name" value="Aldose_epim_Ec_YihR"/>
    <property type="match status" value="1"/>
</dbReference>
<dbReference type="Proteomes" id="UP000766570">
    <property type="component" value="Unassembled WGS sequence"/>
</dbReference>
<keyword evidence="1" id="KW-0413">Isomerase</keyword>
<comment type="caution">
    <text evidence="1">The sequence shown here is derived from an EMBL/GenBank/DDBJ whole genome shotgun (WGS) entry which is preliminary data.</text>
</comment>
<dbReference type="InterPro" id="IPR008183">
    <property type="entry name" value="Aldose_1/G6P_1-epimerase"/>
</dbReference>
<dbReference type="Gene3D" id="2.70.98.10">
    <property type="match status" value="1"/>
</dbReference>
<dbReference type="InterPro" id="IPR014718">
    <property type="entry name" value="GH-type_carb-bd"/>
</dbReference>
<dbReference type="PANTHER" id="PTHR10091">
    <property type="entry name" value="ALDOSE-1-EPIMERASE"/>
    <property type="match status" value="1"/>
</dbReference>
<dbReference type="InterPro" id="IPR037480">
    <property type="entry name" value="YihR-like"/>
</dbReference>
<proteinExistence type="predicted"/>
<organism evidence="1 2">
    <name type="scientific">Paeniglutamicibacter psychrophenolicus</name>
    <dbReference type="NCBI Taxonomy" id="257454"/>
    <lineage>
        <taxon>Bacteria</taxon>
        <taxon>Bacillati</taxon>
        <taxon>Actinomycetota</taxon>
        <taxon>Actinomycetes</taxon>
        <taxon>Micrococcales</taxon>
        <taxon>Micrococcaceae</taxon>
        <taxon>Paeniglutamicibacter</taxon>
    </lineage>
</organism>
<accession>A0ABS4WG75</accession>
<gene>
    <name evidence="1" type="ORF">JOF46_003108</name>
</gene>
<protein>
    <submittedName>
        <fullName evidence="1">Aldose 1-epimerase</fullName>
        <ecNumber evidence="1">5.1.3.3</ecNumber>
    </submittedName>
</protein>
<dbReference type="EC" id="5.1.3.3" evidence="1"/>
<dbReference type="RefSeq" id="WP_209908518.1">
    <property type="nucleotide sequence ID" value="NZ_BAAAMI010000008.1"/>
</dbReference>
<dbReference type="SUPFAM" id="SSF74650">
    <property type="entry name" value="Galactose mutarotase-like"/>
    <property type="match status" value="1"/>
</dbReference>
<evidence type="ECO:0000313" key="2">
    <source>
        <dbReference type="Proteomes" id="UP000766570"/>
    </source>
</evidence>
<evidence type="ECO:0000313" key="1">
    <source>
        <dbReference type="EMBL" id="MBP2375196.1"/>
    </source>
</evidence>
<dbReference type="EMBL" id="JAGIOE010000001">
    <property type="protein sequence ID" value="MBP2375196.1"/>
    <property type="molecule type" value="Genomic_DNA"/>
</dbReference>
<dbReference type="InterPro" id="IPR011013">
    <property type="entry name" value="Gal_mutarotase_sf_dom"/>
</dbReference>
<reference evidence="1 2" key="1">
    <citation type="submission" date="2021-03" db="EMBL/GenBank/DDBJ databases">
        <title>Sequencing the genomes of 1000 actinobacteria strains.</title>
        <authorList>
            <person name="Klenk H.-P."/>
        </authorList>
    </citation>
    <scope>NUCLEOTIDE SEQUENCE [LARGE SCALE GENOMIC DNA]</scope>
    <source>
        <strain evidence="1 2">DSM 15454</strain>
    </source>
</reference>
<name>A0ABS4WG75_9MICC</name>
<keyword evidence="2" id="KW-1185">Reference proteome</keyword>